<proteinExistence type="predicted"/>
<protein>
    <submittedName>
        <fullName evidence="1">Uncharacterized protein</fullName>
    </submittedName>
</protein>
<dbReference type="Ensembl" id="ENSFALT00000035393.1">
    <property type="protein sequence ID" value="ENSFALP00000022192.1"/>
    <property type="gene ID" value="ENSFALG00000028225.1"/>
</dbReference>
<sequence length="108" mass="11555">MYTATNTLCSLTQITVICTVRLILCIAKEPDQIGVSFLSLLGDGLTCCSLLAFGCSLAAFVSRTVSLCCWETPPRFSGSSSSCPCCSHFARCSRRSCTRSSMMASRSS</sequence>
<reference evidence="1" key="2">
    <citation type="submission" date="2025-08" db="UniProtKB">
        <authorList>
            <consortium name="Ensembl"/>
        </authorList>
    </citation>
    <scope>IDENTIFICATION</scope>
</reference>
<dbReference type="GeneTree" id="ENSGT00910000147048"/>
<reference evidence="1" key="3">
    <citation type="submission" date="2025-09" db="UniProtKB">
        <authorList>
            <consortium name="Ensembl"/>
        </authorList>
    </citation>
    <scope>IDENTIFICATION</scope>
</reference>
<reference evidence="1 2" key="1">
    <citation type="journal article" date="2012" name="Nature">
        <title>The genomic landscape of species divergence in Ficedula flycatchers.</title>
        <authorList>
            <person name="Ellegren H."/>
            <person name="Smeds L."/>
            <person name="Burri R."/>
            <person name="Olason P.I."/>
            <person name="Backstrom N."/>
            <person name="Kawakami T."/>
            <person name="Kunstner A."/>
            <person name="Makinen H."/>
            <person name="Nadachowska-Brzyska K."/>
            <person name="Qvarnstrom A."/>
            <person name="Uebbing S."/>
            <person name="Wolf J.B."/>
        </authorList>
    </citation>
    <scope>NUCLEOTIDE SEQUENCE [LARGE SCALE GENOMIC DNA]</scope>
</reference>
<accession>A0A803VHI6</accession>
<evidence type="ECO:0000313" key="2">
    <source>
        <dbReference type="Proteomes" id="UP000016665"/>
    </source>
</evidence>
<dbReference type="AlphaFoldDB" id="A0A803VHI6"/>
<evidence type="ECO:0000313" key="1">
    <source>
        <dbReference type="Ensembl" id="ENSFALP00000022192.1"/>
    </source>
</evidence>
<name>A0A803VHI6_FICAL</name>
<dbReference type="Proteomes" id="UP000016665">
    <property type="component" value="Chromosome 2"/>
</dbReference>
<keyword evidence="2" id="KW-1185">Reference proteome</keyword>
<organism evidence="1 2">
    <name type="scientific">Ficedula albicollis</name>
    <name type="common">Collared flycatcher</name>
    <name type="synonym">Muscicapa albicollis</name>
    <dbReference type="NCBI Taxonomy" id="59894"/>
    <lineage>
        <taxon>Eukaryota</taxon>
        <taxon>Metazoa</taxon>
        <taxon>Chordata</taxon>
        <taxon>Craniata</taxon>
        <taxon>Vertebrata</taxon>
        <taxon>Euteleostomi</taxon>
        <taxon>Archelosauria</taxon>
        <taxon>Archosauria</taxon>
        <taxon>Dinosauria</taxon>
        <taxon>Saurischia</taxon>
        <taxon>Theropoda</taxon>
        <taxon>Coelurosauria</taxon>
        <taxon>Aves</taxon>
        <taxon>Neognathae</taxon>
        <taxon>Neoaves</taxon>
        <taxon>Telluraves</taxon>
        <taxon>Australaves</taxon>
        <taxon>Passeriformes</taxon>
        <taxon>Muscicapidae</taxon>
        <taxon>Ficedula</taxon>
    </lineage>
</organism>